<keyword evidence="1" id="KW-0732">Signal</keyword>
<accession>A0A202BGK0</accession>
<protein>
    <recommendedName>
        <fullName evidence="4">DUF3106 domain-containing protein</fullName>
    </recommendedName>
</protein>
<evidence type="ECO:0008006" key="4">
    <source>
        <dbReference type="Google" id="ProtNLM"/>
    </source>
</evidence>
<dbReference type="Proteomes" id="UP000196342">
    <property type="component" value="Unassembled WGS sequence"/>
</dbReference>
<reference evidence="2 3" key="1">
    <citation type="submission" date="2017-05" db="EMBL/GenBank/DDBJ databases">
        <title>Chromobacterium violaceum GHPS1 isolated from Hydrocarbon polluted soil in French Guiana display an awesome secondary metabolite arsenal and a battery of drug and heavy-metal-resistance and detoxification of xenobiotics proteins.</title>
        <authorList>
            <person name="Belbahri L."/>
        </authorList>
    </citation>
    <scope>NUCLEOTIDE SEQUENCE [LARGE SCALE GENOMIC DNA]</scope>
    <source>
        <strain evidence="2 3">GHPS1</strain>
    </source>
</reference>
<comment type="caution">
    <text evidence="2">The sequence shown here is derived from an EMBL/GenBank/DDBJ whole genome shotgun (WGS) entry which is preliminary data.</text>
</comment>
<dbReference type="AlphaFoldDB" id="A0A202BGK0"/>
<dbReference type="EMBL" id="NHOO01000001">
    <property type="protein sequence ID" value="OVE50674.1"/>
    <property type="molecule type" value="Genomic_DNA"/>
</dbReference>
<gene>
    <name evidence="2" type="ORF">CBW21_01405</name>
</gene>
<feature type="signal peptide" evidence="1">
    <location>
        <begin position="1"/>
        <end position="24"/>
    </location>
</feature>
<evidence type="ECO:0000313" key="2">
    <source>
        <dbReference type="EMBL" id="OVE50674.1"/>
    </source>
</evidence>
<sequence>MNKAGWLASAACLAGLLIPNLSHASPLADPRWEQLNSEQQQVLAPLAADWNRYAPDKKQDLLTIVPRFADLTPGEQQRLQRRLKAWTELSEQQRDEIRANWKKLQQLPPGQRELALRRLRSHTAKPPAASAP</sequence>
<dbReference type="RefSeq" id="WP_052942249.1">
    <property type="nucleotide sequence ID" value="NZ_CP069442.1"/>
</dbReference>
<organism evidence="2 3">
    <name type="scientific">Chromobacterium violaceum</name>
    <dbReference type="NCBI Taxonomy" id="536"/>
    <lineage>
        <taxon>Bacteria</taxon>
        <taxon>Pseudomonadati</taxon>
        <taxon>Pseudomonadota</taxon>
        <taxon>Betaproteobacteria</taxon>
        <taxon>Neisseriales</taxon>
        <taxon>Chromobacteriaceae</taxon>
        <taxon>Chromobacterium</taxon>
    </lineage>
</organism>
<dbReference type="GeneID" id="66365512"/>
<keyword evidence="3" id="KW-1185">Reference proteome</keyword>
<dbReference type="Pfam" id="PF11304">
    <property type="entry name" value="DUF3106"/>
    <property type="match status" value="1"/>
</dbReference>
<evidence type="ECO:0000256" key="1">
    <source>
        <dbReference type="SAM" id="SignalP"/>
    </source>
</evidence>
<dbReference type="InterPro" id="IPR021455">
    <property type="entry name" value="DUF3106"/>
</dbReference>
<proteinExistence type="predicted"/>
<evidence type="ECO:0000313" key="3">
    <source>
        <dbReference type="Proteomes" id="UP000196342"/>
    </source>
</evidence>
<name>A0A202BGK0_CHRVL</name>
<feature type="chain" id="PRO_5011305650" description="DUF3106 domain-containing protein" evidence="1">
    <location>
        <begin position="25"/>
        <end position="132"/>
    </location>
</feature>